<dbReference type="Pfam" id="PF14246">
    <property type="entry name" value="TetR_C_7"/>
    <property type="match status" value="1"/>
</dbReference>
<protein>
    <submittedName>
        <fullName evidence="4">Putative TetR family transcriptional regulator</fullName>
    </submittedName>
</protein>
<dbReference type="InterPro" id="IPR001647">
    <property type="entry name" value="HTH_TetR"/>
</dbReference>
<dbReference type="GO" id="GO:0003700">
    <property type="term" value="F:DNA-binding transcription factor activity"/>
    <property type="evidence" value="ECO:0007669"/>
    <property type="project" value="TreeGrafter"/>
</dbReference>
<feature type="domain" description="HTH tetR-type" evidence="3">
    <location>
        <begin position="16"/>
        <end position="76"/>
    </location>
</feature>
<evidence type="ECO:0000256" key="1">
    <source>
        <dbReference type="ARBA" id="ARBA00023125"/>
    </source>
</evidence>
<accession>K6WTN3</accession>
<keyword evidence="1 2" id="KW-0238">DNA-binding</keyword>
<dbReference type="GO" id="GO:0000976">
    <property type="term" value="F:transcription cis-regulatory region binding"/>
    <property type="evidence" value="ECO:0007669"/>
    <property type="project" value="TreeGrafter"/>
</dbReference>
<dbReference type="Proteomes" id="UP000008366">
    <property type="component" value="Unassembled WGS sequence"/>
</dbReference>
<reference evidence="4 5" key="1">
    <citation type="submission" date="2012-08" db="EMBL/GenBank/DDBJ databases">
        <title>Whole genome shotgun sequence of Kineosphaera limosa NBRC 100340.</title>
        <authorList>
            <person name="Yoshida I."/>
            <person name="Isaki S."/>
            <person name="Hosoyama A."/>
            <person name="Tsuchikane K."/>
            <person name="Katsumata H."/>
            <person name="Ando Y."/>
            <person name="Ohji S."/>
            <person name="Hamada M."/>
            <person name="Tamura T."/>
            <person name="Yamazoe A."/>
            <person name="Yamazaki S."/>
            <person name="Fujita N."/>
        </authorList>
    </citation>
    <scope>NUCLEOTIDE SEQUENCE [LARGE SCALE GENOMIC DNA]</scope>
    <source>
        <strain evidence="4 5">NBRC 100340</strain>
    </source>
</reference>
<dbReference type="PROSITE" id="PS50977">
    <property type="entry name" value="HTH_TETR_2"/>
    <property type="match status" value="1"/>
</dbReference>
<gene>
    <name evidence="4" type="ORF">KILIM_020_00250</name>
</gene>
<evidence type="ECO:0000313" key="5">
    <source>
        <dbReference type="Proteomes" id="UP000008366"/>
    </source>
</evidence>
<keyword evidence="5" id="KW-1185">Reference proteome</keyword>
<organism evidence="4 5">
    <name type="scientific">Kineosphaera limosa NBRC 100340</name>
    <dbReference type="NCBI Taxonomy" id="1184609"/>
    <lineage>
        <taxon>Bacteria</taxon>
        <taxon>Bacillati</taxon>
        <taxon>Actinomycetota</taxon>
        <taxon>Actinomycetes</taxon>
        <taxon>Micrococcales</taxon>
        <taxon>Dermatophilaceae</taxon>
        <taxon>Kineosphaera</taxon>
    </lineage>
</organism>
<dbReference type="AlphaFoldDB" id="K6WTN3"/>
<dbReference type="InterPro" id="IPR009057">
    <property type="entry name" value="Homeodomain-like_sf"/>
</dbReference>
<name>K6WTN3_9MICO</name>
<dbReference type="PANTHER" id="PTHR30055">
    <property type="entry name" value="HTH-TYPE TRANSCRIPTIONAL REGULATOR RUTR"/>
    <property type="match status" value="1"/>
</dbReference>
<dbReference type="Gene3D" id="1.10.10.60">
    <property type="entry name" value="Homeodomain-like"/>
    <property type="match status" value="1"/>
</dbReference>
<dbReference type="RefSeq" id="WP_006591989.1">
    <property type="nucleotide sequence ID" value="NZ_BAHD01000020.1"/>
</dbReference>
<dbReference type="SUPFAM" id="SSF46689">
    <property type="entry name" value="Homeodomain-like"/>
    <property type="match status" value="1"/>
</dbReference>
<dbReference type="PANTHER" id="PTHR30055:SF146">
    <property type="entry name" value="HTH-TYPE TRANSCRIPTIONAL DUAL REGULATOR CECR"/>
    <property type="match status" value="1"/>
</dbReference>
<dbReference type="eggNOG" id="COG1309">
    <property type="taxonomic scope" value="Bacteria"/>
</dbReference>
<dbReference type="SUPFAM" id="SSF48498">
    <property type="entry name" value="Tetracyclin repressor-like, C-terminal domain"/>
    <property type="match status" value="1"/>
</dbReference>
<dbReference type="InterPro" id="IPR036271">
    <property type="entry name" value="Tet_transcr_reg_TetR-rel_C_sf"/>
</dbReference>
<evidence type="ECO:0000313" key="4">
    <source>
        <dbReference type="EMBL" id="GAB95457.1"/>
    </source>
</evidence>
<dbReference type="STRING" id="1184609.KILIM_020_00250"/>
<sequence length="213" mass="23107">MPNANRRGRLPADQREARRREVLAAALDELIERGAAGVTMAGVARRADASKETLYSWFGNRDDLLGELIEANADDSVHRVRQALEGAPDDLPAVREALIAYARALLTLLTSPASIELNRAAMTTPNLAGRLLTSGRHRAGPVVEEFLHRLNSAGLLHIDDPARAYRTLYGLVVRDSQIRVLLGEEPPSSAQIDADAEAAVEAFLVLHPGTRLP</sequence>
<dbReference type="PRINTS" id="PR00455">
    <property type="entry name" value="HTHTETR"/>
</dbReference>
<dbReference type="InterPro" id="IPR039536">
    <property type="entry name" value="TetR_C_Proteobacteria"/>
</dbReference>
<comment type="caution">
    <text evidence="4">The sequence shown here is derived from an EMBL/GenBank/DDBJ whole genome shotgun (WGS) entry which is preliminary data.</text>
</comment>
<evidence type="ECO:0000259" key="3">
    <source>
        <dbReference type="PROSITE" id="PS50977"/>
    </source>
</evidence>
<dbReference type="Pfam" id="PF00440">
    <property type="entry name" value="TetR_N"/>
    <property type="match status" value="1"/>
</dbReference>
<dbReference type="InterPro" id="IPR050109">
    <property type="entry name" value="HTH-type_TetR-like_transc_reg"/>
</dbReference>
<evidence type="ECO:0000256" key="2">
    <source>
        <dbReference type="PROSITE-ProRule" id="PRU00335"/>
    </source>
</evidence>
<feature type="DNA-binding region" description="H-T-H motif" evidence="2">
    <location>
        <begin position="39"/>
        <end position="58"/>
    </location>
</feature>
<dbReference type="EMBL" id="BAHD01000020">
    <property type="protein sequence ID" value="GAB95457.1"/>
    <property type="molecule type" value="Genomic_DNA"/>
</dbReference>
<dbReference type="Gene3D" id="1.10.357.10">
    <property type="entry name" value="Tetracycline Repressor, domain 2"/>
    <property type="match status" value="1"/>
</dbReference>
<proteinExistence type="predicted"/>